<dbReference type="AlphaFoldDB" id="A0A060Z419"/>
<dbReference type="EMBL" id="FR923856">
    <property type="protein sequence ID" value="CDQ96055.1"/>
    <property type="molecule type" value="Genomic_DNA"/>
</dbReference>
<evidence type="ECO:0000313" key="3">
    <source>
        <dbReference type="Proteomes" id="UP000193380"/>
    </source>
</evidence>
<proteinExistence type="predicted"/>
<gene>
    <name evidence="2" type="ORF">GSONMT00057512001</name>
</gene>
<reference evidence="2" key="2">
    <citation type="submission" date="2014-03" db="EMBL/GenBank/DDBJ databases">
        <authorList>
            <person name="Genoscope - CEA"/>
        </authorList>
    </citation>
    <scope>NUCLEOTIDE SEQUENCE</scope>
</reference>
<feature type="chain" id="PRO_5001596811" evidence="1">
    <location>
        <begin position="21"/>
        <end position="73"/>
    </location>
</feature>
<feature type="signal peptide" evidence="1">
    <location>
        <begin position="1"/>
        <end position="20"/>
    </location>
</feature>
<protein>
    <submittedName>
        <fullName evidence="2">Uncharacterized protein</fullName>
    </submittedName>
</protein>
<accession>A0A060Z419</accession>
<dbReference type="Proteomes" id="UP000193380">
    <property type="component" value="Unassembled WGS sequence"/>
</dbReference>
<sequence>MAVTALVLLVLSSSLSHTEAVLFGEPRIFGDDATGYGPIFEEEPLDIVYTKESPDRLISMNCRARANPAPTYR</sequence>
<organism evidence="2 3">
    <name type="scientific">Oncorhynchus mykiss</name>
    <name type="common">Rainbow trout</name>
    <name type="synonym">Salmo gairdneri</name>
    <dbReference type="NCBI Taxonomy" id="8022"/>
    <lineage>
        <taxon>Eukaryota</taxon>
        <taxon>Metazoa</taxon>
        <taxon>Chordata</taxon>
        <taxon>Craniata</taxon>
        <taxon>Vertebrata</taxon>
        <taxon>Euteleostomi</taxon>
        <taxon>Actinopterygii</taxon>
        <taxon>Neopterygii</taxon>
        <taxon>Teleostei</taxon>
        <taxon>Protacanthopterygii</taxon>
        <taxon>Salmoniformes</taxon>
        <taxon>Salmonidae</taxon>
        <taxon>Salmoninae</taxon>
        <taxon>Oncorhynchus</taxon>
    </lineage>
</organism>
<evidence type="ECO:0000256" key="1">
    <source>
        <dbReference type="SAM" id="SignalP"/>
    </source>
</evidence>
<name>A0A060Z419_ONCMY</name>
<keyword evidence="1" id="KW-0732">Signal</keyword>
<dbReference type="STRING" id="8022.A0A060Z419"/>
<reference evidence="2" key="1">
    <citation type="journal article" date="2014" name="Nat. Commun.">
        <title>The rainbow trout genome provides novel insights into evolution after whole-genome duplication in vertebrates.</title>
        <authorList>
            <person name="Berthelot C."/>
            <person name="Brunet F."/>
            <person name="Chalopin D."/>
            <person name="Juanchich A."/>
            <person name="Bernard M."/>
            <person name="Noel B."/>
            <person name="Bento P."/>
            <person name="Da Silva C."/>
            <person name="Labadie K."/>
            <person name="Alberti A."/>
            <person name="Aury J.M."/>
            <person name="Louis A."/>
            <person name="Dehais P."/>
            <person name="Bardou P."/>
            <person name="Montfort J."/>
            <person name="Klopp C."/>
            <person name="Cabau C."/>
            <person name="Gaspin C."/>
            <person name="Thorgaard G.H."/>
            <person name="Boussaha M."/>
            <person name="Quillet E."/>
            <person name="Guyomard R."/>
            <person name="Galiana D."/>
            <person name="Bobe J."/>
            <person name="Volff J.N."/>
            <person name="Genet C."/>
            <person name="Wincker P."/>
            <person name="Jaillon O."/>
            <person name="Roest Crollius H."/>
            <person name="Guiguen Y."/>
        </authorList>
    </citation>
    <scope>NUCLEOTIDE SEQUENCE [LARGE SCALE GENOMIC DNA]</scope>
</reference>
<evidence type="ECO:0000313" key="2">
    <source>
        <dbReference type="EMBL" id="CDQ96055.1"/>
    </source>
</evidence>
<dbReference type="PaxDb" id="8022-A0A060Z419"/>